<evidence type="ECO:0000313" key="2">
    <source>
        <dbReference type="EMBL" id="OGI47908.1"/>
    </source>
</evidence>
<protein>
    <submittedName>
        <fullName evidence="2">Twitching motility protein PilT</fullName>
    </submittedName>
</protein>
<dbReference type="PANTHER" id="PTHR36173:SF2">
    <property type="entry name" value="RIBONUCLEASE VAPC16"/>
    <property type="match status" value="1"/>
</dbReference>
<dbReference type="CDD" id="cd09872">
    <property type="entry name" value="PIN_Sll0205-like"/>
    <property type="match status" value="1"/>
</dbReference>
<dbReference type="InterPro" id="IPR002716">
    <property type="entry name" value="PIN_dom"/>
</dbReference>
<comment type="caution">
    <text evidence="2">The sequence shown here is derived from an EMBL/GenBank/DDBJ whole genome shotgun (WGS) entry which is preliminary data.</text>
</comment>
<organism evidence="2 3">
    <name type="scientific">Candidatus Muproteobacteria bacterium RBG_16_65_34</name>
    <dbReference type="NCBI Taxonomy" id="1817760"/>
    <lineage>
        <taxon>Bacteria</taxon>
        <taxon>Pseudomonadati</taxon>
        <taxon>Pseudomonadota</taxon>
        <taxon>Candidatus Muproteobacteria</taxon>
    </lineage>
</organism>
<dbReference type="InterPro" id="IPR052919">
    <property type="entry name" value="TA_system_RNase"/>
</dbReference>
<dbReference type="InterPro" id="IPR041705">
    <property type="entry name" value="PIN_Sll0205"/>
</dbReference>
<sequence length="126" mass="13998">MRVLLDTHILLWWLSDDRRLSKGAERAIRDADNTIFVSAASIWEIAIKASLGQIEADPFAIQAAIEPSGFTELPITGKHAAQVAKLPSHHRDPFDRMLVAQSLAEPMRLLTRDATLARYGDIVLIV</sequence>
<dbReference type="SUPFAM" id="SSF88723">
    <property type="entry name" value="PIN domain-like"/>
    <property type="match status" value="1"/>
</dbReference>
<evidence type="ECO:0000313" key="3">
    <source>
        <dbReference type="Proteomes" id="UP000178885"/>
    </source>
</evidence>
<gene>
    <name evidence="2" type="ORF">A2151_03365</name>
</gene>
<dbReference type="PANTHER" id="PTHR36173">
    <property type="entry name" value="RIBONUCLEASE VAPC16-RELATED"/>
    <property type="match status" value="1"/>
</dbReference>
<dbReference type="Gene3D" id="3.40.50.1010">
    <property type="entry name" value="5'-nuclease"/>
    <property type="match status" value="1"/>
</dbReference>
<dbReference type="Proteomes" id="UP000178885">
    <property type="component" value="Unassembled WGS sequence"/>
</dbReference>
<proteinExistence type="predicted"/>
<dbReference type="Pfam" id="PF01850">
    <property type="entry name" value="PIN"/>
    <property type="match status" value="1"/>
</dbReference>
<dbReference type="EMBL" id="MFSU01000042">
    <property type="protein sequence ID" value="OGI47908.1"/>
    <property type="molecule type" value="Genomic_DNA"/>
</dbReference>
<dbReference type="InterPro" id="IPR029060">
    <property type="entry name" value="PIN-like_dom_sf"/>
</dbReference>
<reference evidence="2 3" key="1">
    <citation type="journal article" date="2016" name="Nat. Commun.">
        <title>Thousands of microbial genomes shed light on interconnected biogeochemical processes in an aquifer system.</title>
        <authorList>
            <person name="Anantharaman K."/>
            <person name="Brown C.T."/>
            <person name="Hug L.A."/>
            <person name="Sharon I."/>
            <person name="Castelle C.J."/>
            <person name="Probst A.J."/>
            <person name="Thomas B.C."/>
            <person name="Singh A."/>
            <person name="Wilkins M.J."/>
            <person name="Karaoz U."/>
            <person name="Brodie E.L."/>
            <person name="Williams K.H."/>
            <person name="Hubbard S.S."/>
            <person name="Banfield J.F."/>
        </authorList>
    </citation>
    <scope>NUCLEOTIDE SEQUENCE [LARGE SCALE GENOMIC DNA]</scope>
</reference>
<feature type="domain" description="PIN" evidence="1">
    <location>
        <begin position="3"/>
        <end position="120"/>
    </location>
</feature>
<name>A0A1F6TRY0_9PROT</name>
<accession>A0A1F6TRY0</accession>
<evidence type="ECO:0000259" key="1">
    <source>
        <dbReference type="Pfam" id="PF01850"/>
    </source>
</evidence>
<dbReference type="STRING" id="1817760.A2151_03365"/>
<dbReference type="AlphaFoldDB" id="A0A1F6TRY0"/>